<name>A0AAD7EHH3_9AGAR</name>
<evidence type="ECO:0000313" key="2">
    <source>
        <dbReference type="Proteomes" id="UP001218218"/>
    </source>
</evidence>
<reference evidence="1" key="1">
    <citation type="submission" date="2023-03" db="EMBL/GenBank/DDBJ databases">
        <title>Massive genome expansion in bonnet fungi (Mycena s.s.) driven by repeated elements and novel gene families across ecological guilds.</title>
        <authorList>
            <consortium name="Lawrence Berkeley National Laboratory"/>
            <person name="Harder C.B."/>
            <person name="Miyauchi S."/>
            <person name="Viragh M."/>
            <person name="Kuo A."/>
            <person name="Thoen E."/>
            <person name="Andreopoulos B."/>
            <person name="Lu D."/>
            <person name="Skrede I."/>
            <person name="Drula E."/>
            <person name="Henrissat B."/>
            <person name="Morin E."/>
            <person name="Kohler A."/>
            <person name="Barry K."/>
            <person name="LaButti K."/>
            <person name="Morin E."/>
            <person name="Salamov A."/>
            <person name="Lipzen A."/>
            <person name="Mereny Z."/>
            <person name="Hegedus B."/>
            <person name="Baldrian P."/>
            <person name="Stursova M."/>
            <person name="Weitz H."/>
            <person name="Taylor A."/>
            <person name="Grigoriev I.V."/>
            <person name="Nagy L.G."/>
            <person name="Martin F."/>
            <person name="Kauserud H."/>
        </authorList>
    </citation>
    <scope>NUCLEOTIDE SEQUENCE</scope>
    <source>
        <strain evidence="1">CBHHK002</strain>
    </source>
</reference>
<dbReference type="Proteomes" id="UP001218218">
    <property type="component" value="Unassembled WGS sequence"/>
</dbReference>
<dbReference type="InterPro" id="IPR011011">
    <property type="entry name" value="Znf_FYVE_PHD"/>
</dbReference>
<keyword evidence="2" id="KW-1185">Reference proteome</keyword>
<proteinExistence type="predicted"/>
<dbReference type="SUPFAM" id="SSF57903">
    <property type="entry name" value="FYVE/PHD zinc finger"/>
    <property type="match status" value="1"/>
</dbReference>
<gene>
    <name evidence="1" type="ORF">DFH08DRAFT_341518</name>
</gene>
<comment type="caution">
    <text evidence="1">The sequence shown here is derived from an EMBL/GenBank/DDBJ whole genome shotgun (WGS) entry which is preliminary data.</text>
</comment>
<dbReference type="Gene3D" id="3.30.40.10">
    <property type="entry name" value="Zinc/RING finger domain, C3HC4 (zinc finger)"/>
    <property type="match status" value="1"/>
</dbReference>
<accession>A0AAD7EHH3</accession>
<evidence type="ECO:0000313" key="1">
    <source>
        <dbReference type="EMBL" id="KAJ7325761.1"/>
    </source>
</evidence>
<sequence>MRSLLQDPSLTLHNASVASLSLKSKDETNKVECNRHDCETKWYRLLCVDMEFAITHWTCEACASSASGSRPTRRVRRG</sequence>
<dbReference type="AlphaFoldDB" id="A0AAD7EHH3"/>
<dbReference type="EMBL" id="JARIHO010000043">
    <property type="protein sequence ID" value="KAJ7325761.1"/>
    <property type="molecule type" value="Genomic_DNA"/>
</dbReference>
<organism evidence="1 2">
    <name type="scientific">Mycena albidolilacea</name>
    <dbReference type="NCBI Taxonomy" id="1033008"/>
    <lineage>
        <taxon>Eukaryota</taxon>
        <taxon>Fungi</taxon>
        <taxon>Dikarya</taxon>
        <taxon>Basidiomycota</taxon>
        <taxon>Agaricomycotina</taxon>
        <taxon>Agaricomycetes</taxon>
        <taxon>Agaricomycetidae</taxon>
        <taxon>Agaricales</taxon>
        <taxon>Marasmiineae</taxon>
        <taxon>Mycenaceae</taxon>
        <taxon>Mycena</taxon>
    </lineage>
</organism>
<protein>
    <submittedName>
        <fullName evidence="1">Uncharacterized protein</fullName>
    </submittedName>
</protein>
<dbReference type="InterPro" id="IPR013083">
    <property type="entry name" value="Znf_RING/FYVE/PHD"/>
</dbReference>